<dbReference type="InterPro" id="IPR033704">
    <property type="entry name" value="dUTPase_trimeric"/>
</dbReference>
<sequence length="149" mass="16459">MNNKNLLVNFINQSKHTLPSYQTQHSAGMDLRANLEAPVTLKPLQRALIPTGLFIELPEGHEAQIRPRSGLAYKHGISIVNSPGTIDADYRGEIKVLLVNLSDEEFVVEDGERIAQMVVARYERIAWREAEALTDTERGAGGYGSTGTK</sequence>
<gene>
    <name evidence="7" type="primary">dut</name>
    <name evidence="9" type="ORF">DXT99_20890</name>
</gene>
<dbReference type="FunFam" id="2.70.40.10:FF:000002">
    <property type="entry name" value="dUTP diphosphatase"/>
    <property type="match status" value="1"/>
</dbReference>
<dbReference type="NCBIfam" id="NF001862">
    <property type="entry name" value="PRK00601.1"/>
    <property type="match status" value="1"/>
</dbReference>
<feature type="binding site" evidence="7">
    <location>
        <begin position="85"/>
        <end position="87"/>
    </location>
    <ligand>
        <name>substrate</name>
    </ligand>
</feature>
<dbReference type="HAMAP" id="MF_00116">
    <property type="entry name" value="dUTPase_bact"/>
    <property type="match status" value="1"/>
</dbReference>
<comment type="function">
    <text evidence="7">This enzyme is involved in nucleotide metabolism: it produces dUMP, the immediate precursor of thymidine nucleotides and it decreases the intracellular concentration of dUTP so that uracil cannot be incorporated into DNA.</text>
</comment>
<proteinExistence type="inferred from homology"/>
<feature type="binding site" evidence="7">
    <location>
        <begin position="68"/>
        <end position="70"/>
    </location>
    <ligand>
        <name>substrate</name>
    </ligand>
</feature>
<keyword evidence="2 7" id="KW-0479">Metal-binding</keyword>
<dbReference type="GO" id="GO:0000287">
    <property type="term" value="F:magnesium ion binding"/>
    <property type="evidence" value="ECO:0007669"/>
    <property type="project" value="UniProtKB-UniRule"/>
</dbReference>
<keyword evidence="3 7" id="KW-0378">Hydrolase</keyword>
<feature type="binding site" evidence="7">
    <location>
        <position position="81"/>
    </location>
    <ligand>
        <name>substrate</name>
    </ligand>
</feature>
<dbReference type="GO" id="GO:0006226">
    <property type="term" value="P:dUMP biosynthetic process"/>
    <property type="evidence" value="ECO:0007669"/>
    <property type="project" value="UniProtKB-UniRule"/>
</dbReference>
<comment type="caution">
    <text evidence="7">Lacks conserved residue(s) required for the propagation of feature annotation.</text>
</comment>
<dbReference type="SUPFAM" id="SSF51283">
    <property type="entry name" value="dUTPase-like"/>
    <property type="match status" value="1"/>
</dbReference>
<evidence type="ECO:0000256" key="5">
    <source>
        <dbReference type="ARBA" id="ARBA00023080"/>
    </source>
</evidence>
<evidence type="ECO:0000313" key="9">
    <source>
        <dbReference type="EMBL" id="RDV13202.1"/>
    </source>
</evidence>
<comment type="similarity">
    <text evidence="1 7">Belongs to the dUTPase family.</text>
</comment>
<evidence type="ECO:0000256" key="2">
    <source>
        <dbReference type="ARBA" id="ARBA00022723"/>
    </source>
</evidence>
<dbReference type="Proteomes" id="UP000256708">
    <property type="component" value="Unassembled WGS sequence"/>
</dbReference>
<evidence type="ECO:0000313" key="10">
    <source>
        <dbReference type="Proteomes" id="UP000256708"/>
    </source>
</evidence>
<dbReference type="EC" id="3.6.1.23" evidence="7"/>
<dbReference type="PANTHER" id="PTHR11241:SF0">
    <property type="entry name" value="DEOXYURIDINE 5'-TRIPHOSPHATE NUCLEOTIDOHYDROLASE"/>
    <property type="match status" value="1"/>
</dbReference>
<keyword evidence="5 7" id="KW-0546">Nucleotide metabolism</keyword>
<dbReference type="GO" id="GO:0046081">
    <property type="term" value="P:dUTP catabolic process"/>
    <property type="evidence" value="ECO:0007669"/>
    <property type="project" value="InterPro"/>
</dbReference>
<feature type="domain" description="dUTPase-like" evidence="8">
    <location>
        <begin position="16"/>
        <end position="147"/>
    </location>
</feature>
<evidence type="ECO:0000256" key="1">
    <source>
        <dbReference type="ARBA" id="ARBA00006581"/>
    </source>
</evidence>
<dbReference type="NCBIfam" id="TIGR00576">
    <property type="entry name" value="dut"/>
    <property type="match status" value="1"/>
</dbReference>
<dbReference type="InterPro" id="IPR029054">
    <property type="entry name" value="dUTPase-like"/>
</dbReference>
<evidence type="ECO:0000256" key="4">
    <source>
        <dbReference type="ARBA" id="ARBA00022842"/>
    </source>
</evidence>
<dbReference type="Pfam" id="PF00692">
    <property type="entry name" value="dUTPase"/>
    <property type="match status" value="1"/>
</dbReference>
<dbReference type="GO" id="GO:0004170">
    <property type="term" value="F:dUTP diphosphatase activity"/>
    <property type="evidence" value="ECO:0007669"/>
    <property type="project" value="UniProtKB-UniRule"/>
</dbReference>
<keyword evidence="10" id="KW-1185">Reference proteome</keyword>
<comment type="cofactor">
    <cofactor evidence="7">
        <name>Mg(2+)</name>
        <dbReference type="ChEBI" id="CHEBI:18420"/>
    </cofactor>
</comment>
<evidence type="ECO:0000259" key="8">
    <source>
        <dbReference type="Pfam" id="PF00692"/>
    </source>
</evidence>
<dbReference type="UniPathway" id="UPA00610">
    <property type="reaction ID" value="UER00666"/>
</dbReference>
<name>A0A3D8L893_9BACT</name>
<keyword evidence="4 7" id="KW-0460">Magnesium</keyword>
<dbReference type="Gene3D" id="2.70.40.10">
    <property type="match status" value="1"/>
</dbReference>
<dbReference type="EMBL" id="QRGR01000027">
    <property type="protein sequence ID" value="RDV13202.1"/>
    <property type="molecule type" value="Genomic_DNA"/>
</dbReference>
<reference evidence="10" key="1">
    <citation type="submission" date="2018-08" db="EMBL/GenBank/DDBJ databases">
        <authorList>
            <person name="Liu Z.-W."/>
            <person name="Du Z.-J."/>
        </authorList>
    </citation>
    <scope>NUCLEOTIDE SEQUENCE [LARGE SCALE GENOMIC DNA]</scope>
    <source>
        <strain evidence="10">H4X</strain>
    </source>
</reference>
<comment type="pathway">
    <text evidence="7">Pyrimidine metabolism; dUMP biosynthesis; dUMP from dCTP (dUTP route): step 2/2.</text>
</comment>
<protein>
    <recommendedName>
        <fullName evidence="7">Deoxyuridine 5'-triphosphate nucleotidohydrolase</fullName>
        <shortName evidence="7">dUTPase</shortName>
        <ecNumber evidence="7">3.6.1.23</ecNumber>
    </recommendedName>
    <alternativeName>
        <fullName evidence="7">dUTP pyrophosphatase</fullName>
    </alternativeName>
</protein>
<dbReference type="OrthoDB" id="9809956at2"/>
<comment type="caution">
    <text evidence="9">The sequence shown here is derived from an EMBL/GenBank/DDBJ whole genome shotgun (WGS) entry which is preliminary data.</text>
</comment>
<dbReference type="InterPro" id="IPR008181">
    <property type="entry name" value="dUTPase"/>
</dbReference>
<dbReference type="AlphaFoldDB" id="A0A3D8L893"/>
<organism evidence="9 10">
    <name type="scientific">Pontibacter diazotrophicus</name>
    <dbReference type="NCBI Taxonomy" id="1400979"/>
    <lineage>
        <taxon>Bacteria</taxon>
        <taxon>Pseudomonadati</taxon>
        <taxon>Bacteroidota</taxon>
        <taxon>Cytophagia</taxon>
        <taxon>Cytophagales</taxon>
        <taxon>Hymenobacteraceae</taxon>
        <taxon>Pontibacter</taxon>
    </lineage>
</organism>
<dbReference type="InterPro" id="IPR036157">
    <property type="entry name" value="dUTPase-like_sf"/>
</dbReference>
<dbReference type="CDD" id="cd07557">
    <property type="entry name" value="trimeric_dUTPase"/>
    <property type="match status" value="1"/>
</dbReference>
<dbReference type="PANTHER" id="PTHR11241">
    <property type="entry name" value="DEOXYURIDINE 5'-TRIPHOSPHATE NUCLEOTIDOHYDROLASE"/>
    <property type="match status" value="1"/>
</dbReference>
<dbReference type="RefSeq" id="WP_115567531.1">
    <property type="nucleotide sequence ID" value="NZ_QRGR01000027.1"/>
</dbReference>
<evidence type="ECO:0000256" key="3">
    <source>
        <dbReference type="ARBA" id="ARBA00022801"/>
    </source>
</evidence>
<evidence type="ECO:0000256" key="7">
    <source>
        <dbReference type="HAMAP-Rule" id="MF_00116"/>
    </source>
</evidence>
<comment type="catalytic activity">
    <reaction evidence="6 7">
        <text>dUTP + H2O = dUMP + diphosphate + H(+)</text>
        <dbReference type="Rhea" id="RHEA:10248"/>
        <dbReference type="ChEBI" id="CHEBI:15377"/>
        <dbReference type="ChEBI" id="CHEBI:15378"/>
        <dbReference type="ChEBI" id="CHEBI:33019"/>
        <dbReference type="ChEBI" id="CHEBI:61555"/>
        <dbReference type="ChEBI" id="CHEBI:246422"/>
        <dbReference type="EC" id="3.6.1.23"/>
    </reaction>
</comment>
<accession>A0A3D8L893</accession>
<evidence type="ECO:0000256" key="6">
    <source>
        <dbReference type="ARBA" id="ARBA00047686"/>
    </source>
</evidence>